<name>A0A2Z7B1M2_9LAMI</name>
<protein>
    <submittedName>
        <fullName evidence="2">Uncharacterized protein</fullName>
    </submittedName>
</protein>
<accession>A0A2Z7B1M2</accession>
<evidence type="ECO:0000313" key="2">
    <source>
        <dbReference type="EMBL" id="KZV27646.1"/>
    </source>
</evidence>
<feature type="region of interest" description="Disordered" evidence="1">
    <location>
        <begin position="57"/>
        <end position="83"/>
    </location>
</feature>
<evidence type="ECO:0000256" key="1">
    <source>
        <dbReference type="SAM" id="MobiDB-lite"/>
    </source>
</evidence>
<evidence type="ECO:0000313" key="3">
    <source>
        <dbReference type="Proteomes" id="UP000250235"/>
    </source>
</evidence>
<sequence length="278" mass="31032">MSLFDLQDVCIAIGSLATLDLPMVVDLIVIYVLKGSYCTLITTNWFLPRARRPLLSTNLTQPPATSKRRRRRPTPPPAVGDRDRTFSISVTRRIRSCQNPSDILVHIDGGIVFPVMDLIRRSTAAYLLKFRFPCETGRGQAPRRQQAMAASLIHNAIQIYFDSVFSMAYEGMVQMFKALESSGLRGFLGCSSAIYEAALVDFYHNASVRDNKVISSIQGKSVEISEEQFAGIFELPTEGLTDVNEVPKDLVFDARSAFSVGGEQLKTSCKKKEMKFQF</sequence>
<dbReference type="AlphaFoldDB" id="A0A2Z7B1M2"/>
<dbReference type="EMBL" id="KV010518">
    <property type="protein sequence ID" value="KZV27646.1"/>
    <property type="molecule type" value="Genomic_DNA"/>
</dbReference>
<gene>
    <name evidence="2" type="ORF">F511_42600</name>
</gene>
<proteinExistence type="predicted"/>
<dbReference type="Proteomes" id="UP000250235">
    <property type="component" value="Unassembled WGS sequence"/>
</dbReference>
<dbReference type="OrthoDB" id="1839301at2759"/>
<reference evidence="2 3" key="1">
    <citation type="journal article" date="2015" name="Proc. Natl. Acad. Sci. U.S.A.">
        <title>The resurrection genome of Boea hygrometrica: A blueprint for survival of dehydration.</title>
        <authorList>
            <person name="Xiao L."/>
            <person name="Yang G."/>
            <person name="Zhang L."/>
            <person name="Yang X."/>
            <person name="Zhao S."/>
            <person name="Ji Z."/>
            <person name="Zhou Q."/>
            <person name="Hu M."/>
            <person name="Wang Y."/>
            <person name="Chen M."/>
            <person name="Xu Y."/>
            <person name="Jin H."/>
            <person name="Xiao X."/>
            <person name="Hu G."/>
            <person name="Bao F."/>
            <person name="Hu Y."/>
            <person name="Wan P."/>
            <person name="Li L."/>
            <person name="Deng X."/>
            <person name="Kuang T."/>
            <person name="Xiang C."/>
            <person name="Zhu J.K."/>
            <person name="Oliver M.J."/>
            <person name="He Y."/>
        </authorList>
    </citation>
    <scope>NUCLEOTIDE SEQUENCE [LARGE SCALE GENOMIC DNA]</scope>
    <source>
        <strain evidence="3">cv. XS01</strain>
    </source>
</reference>
<organism evidence="2 3">
    <name type="scientific">Dorcoceras hygrometricum</name>
    <dbReference type="NCBI Taxonomy" id="472368"/>
    <lineage>
        <taxon>Eukaryota</taxon>
        <taxon>Viridiplantae</taxon>
        <taxon>Streptophyta</taxon>
        <taxon>Embryophyta</taxon>
        <taxon>Tracheophyta</taxon>
        <taxon>Spermatophyta</taxon>
        <taxon>Magnoliopsida</taxon>
        <taxon>eudicotyledons</taxon>
        <taxon>Gunneridae</taxon>
        <taxon>Pentapetalae</taxon>
        <taxon>asterids</taxon>
        <taxon>lamiids</taxon>
        <taxon>Lamiales</taxon>
        <taxon>Gesneriaceae</taxon>
        <taxon>Didymocarpoideae</taxon>
        <taxon>Trichosporeae</taxon>
        <taxon>Loxocarpinae</taxon>
        <taxon>Dorcoceras</taxon>
    </lineage>
</organism>
<keyword evidence="3" id="KW-1185">Reference proteome</keyword>